<dbReference type="AlphaFoldDB" id="A0A3M0IGW0"/>
<gene>
    <name evidence="2" type="ORF">CTZ28_11795</name>
</gene>
<comment type="caution">
    <text evidence="2">The sequence shown here is derived from an EMBL/GenBank/DDBJ whole genome shotgun (WGS) entry which is preliminary data.</text>
</comment>
<organism evidence="2 3">
    <name type="scientific">Streptomyces shenzhenensis</name>
    <dbReference type="NCBI Taxonomy" id="943815"/>
    <lineage>
        <taxon>Bacteria</taxon>
        <taxon>Bacillati</taxon>
        <taxon>Actinomycetota</taxon>
        <taxon>Actinomycetes</taxon>
        <taxon>Kitasatosporales</taxon>
        <taxon>Streptomycetaceae</taxon>
        <taxon>Streptomyces</taxon>
    </lineage>
</organism>
<dbReference type="Proteomes" id="UP000270471">
    <property type="component" value="Unassembled WGS sequence"/>
</dbReference>
<evidence type="ECO:0008006" key="4">
    <source>
        <dbReference type="Google" id="ProtNLM"/>
    </source>
</evidence>
<name>A0A3M0IGW0_9ACTN</name>
<protein>
    <recommendedName>
        <fullName evidence="4">PknH-like extracellular domain-containing protein</fullName>
    </recommendedName>
</protein>
<sequence length="260" mass="27402">MSLPPARLRAVRGLALTATVLLTVSGCLTREPERAAAEPGAVPPSTEHRTPDRTPALTAAQAQDALITVADLGVPWGPSEGAATWRDGLLKAATDMPECQQLLDALYTEELFGDVPGTRAVTALDDGDQGGQLRYQVATRGQAAVNRTLAWLNGLPQTCGRFTAETQSAGPQDVEVAEMELPQVGDARQGLRITLTGEPATEDDAYPVLTLEVAAVRAGEEAIVVTNGTLGEVSKDATDQALELGTRRLTQIREQGRAKA</sequence>
<evidence type="ECO:0000313" key="3">
    <source>
        <dbReference type="Proteomes" id="UP000270471"/>
    </source>
</evidence>
<dbReference type="PROSITE" id="PS51257">
    <property type="entry name" value="PROKAR_LIPOPROTEIN"/>
    <property type="match status" value="1"/>
</dbReference>
<dbReference type="EMBL" id="PENI01000006">
    <property type="protein sequence ID" value="RMB85479.1"/>
    <property type="molecule type" value="Genomic_DNA"/>
</dbReference>
<dbReference type="RefSeq" id="WP_121889297.1">
    <property type="nucleotide sequence ID" value="NZ_PENI01000006.1"/>
</dbReference>
<reference evidence="2 3" key="1">
    <citation type="submission" date="2017-11" db="EMBL/GenBank/DDBJ databases">
        <title>Draft genome of actinobacteria isolated from guarana (Paullinia cupana (Mart.) Ducke.</title>
        <authorList>
            <person name="Siqueira K.A."/>
            <person name="Liotti R.G."/>
            <person name="Mendes T.A.O."/>
            <person name="Soares M.A."/>
        </authorList>
    </citation>
    <scope>NUCLEOTIDE SEQUENCE [LARGE SCALE GENOMIC DNA]</scope>
    <source>
        <strain evidence="2 3">193</strain>
    </source>
</reference>
<evidence type="ECO:0000256" key="1">
    <source>
        <dbReference type="SAM" id="MobiDB-lite"/>
    </source>
</evidence>
<accession>A0A3M0IGW0</accession>
<proteinExistence type="predicted"/>
<keyword evidence="3" id="KW-1185">Reference proteome</keyword>
<dbReference type="OrthoDB" id="4324322at2"/>
<evidence type="ECO:0000313" key="2">
    <source>
        <dbReference type="EMBL" id="RMB85479.1"/>
    </source>
</evidence>
<feature type="region of interest" description="Disordered" evidence="1">
    <location>
        <begin position="32"/>
        <end position="52"/>
    </location>
</feature>